<feature type="compositionally biased region" description="Polar residues" evidence="1">
    <location>
        <begin position="114"/>
        <end position="125"/>
    </location>
</feature>
<sequence>MKTNENQYTKNHQPGTQKPCFISATPDIAFFSTQRAESTPFFQALDHEPLAIQAKLTIGEPGSKSEQEADRVAAKVVEQINNPSSDQSTLRHRVQRQSEIKKLLQAKVDITAQQHQSVNNSTHQAQSDHQHVEANGGGEATPDLTSAILKARGGGHPISDRIRARMELAFGADFRGVRVHTDALADHLNRSIHAMAFTNRRDVFFRQGAYNPGSLGGLELLAHELTHVVQQSDNSDQLQRLRPPSVSQVYGLNMAIDLTHTATRTPPTPAAFQVENYTTVIQIYDRTIGHEHAYPTLFIRSMAMLSGQLIIDGTQGWEADLLRYHVTNKLITPREYSTILHHHTEWVQTNLMELSQYQLDNVKKHGGML</sequence>
<proteinExistence type="predicted"/>
<accession>A0AAP5MC00</accession>
<dbReference type="InterPro" id="IPR025295">
    <property type="entry name" value="eCIS_core_dom"/>
</dbReference>
<name>A0AAP5MC00_9CYAN</name>
<dbReference type="AlphaFoldDB" id="A0AAP5MC00"/>
<evidence type="ECO:0000259" key="2">
    <source>
        <dbReference type="Pfam" id="PF13699"/>
    </source>
</evidence>
<keyword evidence="4" id="KW-1185">Reference proteome</keyword>
<comment type="caution">
    <text evidence="3">The sequence shown here is derived from an EMBL/GenBank/DDBJ whole genome shotgun (WGS) entry which is preliminary data.</text>
</comment>
<reference evidence="4" key="1">
    <citation type="journal article" date="2021" name="Science">
        <title>Hunting the eagle killer: A cyanobacterial neurotoxin causes vacuolar myelinopathy.</title>
        <authorList>
            <person name="Breinlinger S."/>
            <person name="Phillips T.J."/>
            <person name="Haram B.N."/>
            <person name="Mares J."/>
            <person name="Martinez Yerena J.A."/>
            <person name="Hrouzek P."/>
            <person name="Sobotka R."/>
            <person name="Henderson W.M."/>
            <person name="Schmieder P."/>
            <person name="Williams S.M."/>
            <person name="Lauderdale J.D."/>
            <person name="Wilde H.D."/>
            <person name="Gerrin W."/>
            <person name="Kust A."/>
            <person name="Washington J.W."/>
            <person name="Wagner C."/>
            <person name="Geier B."/>
            <person name="Liebeke M."/>
            <person name="Enke H."/>
            <person name="Niedermeyer T.H.J."/>
            <person name="Wilde S.B."/>
        </authorList>
    </citation>
    <scope>NUCLEOTIDE SEQUENCE [LARGE SCALE GENOMIC DNA]</scope>
    <source>
        <strain evidence="4">Thurmond2011</strain>
    </source>
</reference>
<organism evidence="3 4">
    <name type="scientific">Aetokthonos hydrillicola Thurmond2011</name>
    <dbReference type="NCBI Taxonomy" id="2712845"/>
    <lineage>
        <taxon>Bacteria</taxon>
        <taxon>Bacillati</taxon>
        <taxon>Cyanobacteriota</taxon>
        <taxon>Cyanophyceae</taxon>
        <taxon>Nostocales</taxon>
        <taxon>Hapalosiphonaceae</taxon>
        <taxon>Aetokthonos</taxon>
    </lineage>
</organism>
<gene>
    <name evidence="3" type="ORF">G7B40_035340</name>
</gene>
<protein>
    <submittedName>
        <fullName evidence="3">DUF4157 domain-containing protein</fullName>
    </submittedName>
</protein>
<evidence type="ECO:0000256" key="1">
    <source>
        <dbReference type="SAM" id="MobiDB-lite"/>
    </source>
</evidence>
<dbReference type="EMBL" id="JAALHA020000027">
    <property type="protein sequence ID" value="MDR9899795.1"/>
    <property type="molecule type" value="Genomic_DNA"/>
</dbReference>
<dbReference type="Pfam" id="PF13699">
    <property type="entry name" value="eCIS_core"/>
    <property type="match status" value="1"/>
</dbReference>
<feature type="domain" description="eCIS core" evidence="2">
    <location>
        <begin position="157"/>
        <end position="233"/>
    </location>
</feature>
<dbReference type="Proteomes" id="UP000667802">
    <property type="component" value="Unassembled WGS sequence"/>
</dbReference>
<evidence type="ECO:0000313" key="4">
    <source>
        <dbReference type="Proteomes" id="UP000667802"/>
    </source>
</evidence>
<feature type="region of interest" description="Disordered" evidence="1">
    <location>
        <begin position="114"/>
        <end position="143"/>
    </location>
</feature>
<evidence type="ECO:0000313" key="3">
    <source>
        <dbReference type="EMBL" id="MDR9899795.1"/>
    </source>
</evidence>